<feature type="region of interest" description="Disordered" evidence="1">
    <location>
        <begin position="152"/>
        <end position="177"/>
    </location>
</feature>
<comment type="caution">
    <text evidence="3">The sequence shown here is derived from an EMBL/GenBank/DDBJ whole genome shotgun (WGS) entry which is preliminary data.</text>
</comment>
<keyword evidence="2" id="KW-0472">Membrane</keyword>
<name>A0A2M6YCZ8_9BACT</name>
<protein>
    <recommendedName>
        <fullName evidence="5">Purple acid phosphatase N-terminal domain-containing protein</fullName>
    </recommendedName>
</protein>
<organism evidence="3 4">
    <name type="scientific">Candidatus Berkelbacteria bacterium CG08_land_8_20_14_0_20_39_8</name>
    <dbReference type="NCBI Taxonomy" id="1974511"/>
    <lineage>
        <taxon>Bacteria</taxon>
        <taxon>Candidatus Berkelbacteria</taxon>
    </lineage>
</organism>
<reference evidence="4" key="1">
    <citation type="submission" date="2017-09" db="EMBL/GenBank/DDBJ databases">
        <title>Depth-based differentiation of microbial function through sediment-hosted aquifers and enrichment of novel symbionts in the deep terrestrial subsurface.</title>
        <authorList>
            <person name="Probst A.J."/>
            <person name="Ladd B."/>
            <person name="Jarett J.K."/>
            <person name="Geller-Mcgrath D.E."/>
            <person name="Sieber C.M.K."/>
            <person name="Emerson J.B."/>
            <person name="Anantharaman K."/>
            <person name="Thomas B.C."/>
            <person name="Malmstrom R."/>
            <person name="Stieglmeier M."/>
            <person name="Klingl A."/>
            <person name="Woyke T."/>
            <person name="Ryan C.M."/>
            <person name="Banfield J.F."/>
        </authorList>
    </citation>
    <scope>NUCLEOTIDE SEQUENCE [LARGE SCALE GENOMIC DNA]</scope>
</reference>
<dbReference type="AlphaFoldDB" id="A0A2M6YCZ8"/>
<dbReference type="Proteomes" id="UP000229896">
    <property type="component" value="Unassembled WGS sequence"/>
</dbReference>
<dbReference type="GO" id="GO:0003993">
    <property type="term" value="F:acid phosphatase activity"/>
    <property type="evidence" value="ECO:0007669"/>
    <property type="project" value="InterPro"/>
</dbReference>
<feature type="compositionally biased region" description="Low complexity" evidence="1">
    <location>
        <begin position="61"/>
        <end position="94"/>
    </location>
</feature>
<evidence type="ECO:0000256" key="2">
    <source>
        <dbReference type="SAM" id="Phobius"/>
    </source>
</evidence>
<gene>
    <name evidence="3" type="ORF">COT12_00360</name>
</gene>
<dbReference type="InterPro" id="IPR008963">
    <property type="entry name" value="Purple_acid_Pase-like_N"/>
</dbReference>
<evidence type="ECO:0000256" key="1">
    <source>
        <dbReference type="SAM" id="MobiDB-lite"/>
    </source>
</evidence>
<keyword evidence="2" id="KW-0812">Transmembrane</keyword>
<feature type="transmembrane region" description="Helical" evidence="2">
    <location>
        <begin position="115"/>
        <end position="135"/>
    </location>
</feature>
<feature type="compositionally biased region" description="Polar residues" evidence="1">
    <location>
        <begin position="159"/>
        <end position="169"/>
    </location>
</feature>
<dbReference type="GO" id="GO:0046872">
    <property type="term" value="F:metal ion binding"/>
    <property type="evidence" value="ECO:0007669"/>
    <property type="project" value="InterPro"/>
</dbReference>
<feature type="region of interest" description="Disordered" evidence="1">
    <location>
        <begin position="61"/>
        <end position="96"/>
    </location>
</feature>
<dbReference type="Gene3D" id="2.60.40.380">
    <property type="entry name" value="Purple acid phosphatase-like, N-terminal"/>
    <property type="match status" value="1"/>
</dbReference>
<accession>A0A2M6YCZ8</accession>
<evidence type="ECO:0000313" key="4">
    <source>
        <dbReference type="Proteomes" id="UP000229896"/>
    </source>
</evidence>
<feature type="non-terminal residue" evidence="3">
    <location>
        <position position="1"/>
    </location>
</feature>
<dbReference type="SUPFAM" id="SSF49363">
    <property type="entry name" value="Purple acid phosphatase, N-terminal domain"/>
    <property type="match status" value="1"/>
</dbReference>
<dbReference type="EMBL" id="PEXI01000016">
    <property type="protein sequence ID" value="PIU24561.1"/>
    <property type="molecule type" value="Genomic_DNA"/>
</dbReference>
<keyword evidence="2" id="KW-1133">Transmembrane helix</keyword>
<sequence length="177" mass="18967">ALSTAEDATLVLNHSVTITGLTPGTTYYYRTISHGSPETVSVSESAFSTLDLPQTTLAVATTTSRVSSPSPVAITPTTPSAITPETPTTPQGEQGEIRGTEANNQESENINWTPWIILFILIILAGAATGGYFYWFGAEDDEEIVSKEVIEKSRKSASGKGSNSKPTKTTVKKNKRW</sequence>
<proteinExistence type="predicted"/>
<evidence type="ECO:0000313" key="3">
    <source>
        <dbReference type="EMBL" id="PIU24561.1"/>
    </source>
</evidence>
<evidence type="ECO:0008006" key="5">
    <source>
        <dbReference type="Google" id="ProtNLM"/>
    </source>
</evidence>